<organism evidence="1">
    <name type="scientific">bioreactor metagenome</name>
    <dbReference type="NCBI Taxonomy" id="1076179"/>
    <lineage>
        <taxon>unclassified sequences</taxon>
        <taxon>metagenomes</taxon>
        <taxon>ecological metagenomes</taxon>
    </lineage>
</organism>
<proteinExistence type="predicted"/>
<evidence type="ECO:0000313" key="1">
    <source>
        <dbReference type="EMBL" id="MPN33179.1"/>
    </source>
</evidence>
<dbReference type="EMBL" id="VSSQ01085568">
    <property type="protein sequence ID" value="MPN33179.1"/>
    <property type="molecule type" value="Genomic_DNA"/>
</dbReference>
<protein>
    <submittedName>
        <fullName evidence="1">Uncharacterized protein</fullName>
    </submittedName>
</protein>
<sequence>MALVWTLPDEPGSNVVIFGFGGPDLDGWVANSGGIYQTDELNSHVIGKYTPEKSK</sequence>
<name>A0A645H561_9ZZZZ</name>
<comment type="caution">
    <text evidence="1">The sequence shown here is derived from an EMBL/GenBank/DDBJ whole genome shotgun (WGS) entry which is preliminary data.</text>
</comment>
<dbReference type="AlphaFoldDB" id="A0A645H561"/>
<reference evidence="1" key="1">
    <citation type="submission" date="2019-08" db="EMBL/GenBank/DDBJ databases">
        <authorList>
            <person name="Kucharzyk K."/>
            <person name="Murdoch R.W."/>
            <person name="Higgins S."/>
            <person name="Loffler F."/>
        </authorList>
    </citation>
    <scope>NUCLEOTIDE SEQUENCE</scope>
</reference>
<gene>
    <name evidence="1" type="ORF">SDC9_180663</name>
</gene>
<accession>A0A645H561</accession>